<sequence>MDNPSTNLQNLQTKVQLSVAHTGGPPEANGFLQWKAGLVASNQTWSVIDRGLQLVPVWDIILYNHRSDFKDPCQVASLLKDSYTALTGITAQIQDGEELLSVGKEAGLSLEDVKSWKVSDPEAA</sequence>
<evidence type="ECO:0000313" key="2">
    <source>
        <dbReference type="Proteomes" id="UP000052978"/>
    </source>
</evidence>
<protein>
    <submittedName>
        <fullName evidence="1">Interferon-induced very large GTPase 1</fullName>
    </submittedName>
</protein>
<dbReference type="Proteomes" id="UP000052978">
    <property type="component" value="Unassembled WGS sequence"/>
</dbReference>
<gene>
    <name evidence="1" type="ORF">D623_10000143</name>
</gene>
<reference evidence="1 2" key="1">
    <citation type="journal article" date="2013" name="Nat. Commun.">
        <title>Genome analysis reveals insights into physiology and longevity of the Brandt's bat Myotis brandtii.</title>
        <authorList>
            <person name="Seim I."/>
            <person name="Fang X."/>
            <person name="Xiong Z."/>
            <person name="Lobanov A.V."/>
            <person name="Huang Z."/>
            <person name="Ma S."/>
            <person name="Feng Y."/>
            <person name="Turanov A.A."/>
            <person name="Zhu Y."/>
            <person name="Lenz T.L."/>
            <person name="Gerashchenko M.V."/>
            <person name="Fan D."/>
            <person name="Hee Yim S."/>
            <person name="Yao X."/>
            <person name="Jordan D."/>
            <person name="Xiong Y."/>
            <person name="Ma Y."/>
            <person name="Lyapunov A.N."/>
            <person name="Chen G."/>
            <person name="Kulakova O.I."/>
            <person name="Sun Y."/>
            <person name="Lee S.G."/>
            <person name="Bronson R.T."/>
            <person name="Moskalev A.A."/>
            <person name="Sunyaev S.R."/>
            <person name="Zhang G."/>
            <person name="Krogh A."/>
            <person name="Wang J."/>
            <person name="Gladyshev V.N."/>
        </authorList>
    </citation>
    <scope>NUCLEOTIDE SEQUENCE [LARGE SCALE GENOMIC DNA]</scope>
</reference>
<dbReference type="AlphaFoldDB" id="S7QBA2"/>
<evidence type="ECO:0000313" key="1">
    <source>
        <dbReference type="EMBL" id="EPQ20828.1"/>
    </source>
</evidence>
<proteinExistence type="predicted"/>
<organism evidence="1 2">
    <name type="scientific">Myotis brandtii</name>
    <name type="common">Brandt's bat</name>
    <dbReference type="NCBI Taxonomy" id="109478"/>
    <lineage>
        <taxon>Eukaryota</taxon>
        <taxon>Metazoa</taxon>
        <taxon>Chordata</taxon>
        <taxon>Craniata</taxon>
        <taxon>Vertebrata</taxon>
        <taxon>Euteleostomi</taxon>
        <taxon>Mammalia</taxon>
        <taxon>Eutheria</taxon>
        <taxon>Laurasiatheria</taxon>
        <taxon>Chiroptera</taxon>
        <taxon>Yangochiroptera</taxon>
        <taxon>Vespertilionidae</taxon>
        <taxon>Myotis</taxon>
    </lineage>
</organism>
<name>S7QBA2_MYOBR</name>
<accession>S7QBA2</accession>
<keyword evidence="2" id="KW-1185">Reference proteome</keyword>
<dbReference type="eggNOG" id="ENOG502QVVR">
    <property type="taxonomic scope" value="Eukaryota"/>
</dbReference>
<dbReference type="EMBL" id="KE327615">
    <property type="protein sequence ID" value="EPQ20828.1"/>
    <property type="molecule type" value="Genomic_DNA"/>
</dbReference>